<proteinExistence type="predicted"/>
<evidence type="ECO:0000256" key="1">
    <source>
        <dbReference type="SAM" id="MobiDB-lite"/>
    </source>
</evidence>
<reference evidence="2 3" key="1">
    <citation type="submission" date="2019-02" db="EMBL/GenBank/DDBJ databases">
        <title>Deep-cultivation of Planctomycetes and their phenomic and genomic characterization uncovers novel biology.</title>
        <authorList>
            <person name="Wiegand S."/>
            <person name="Jogler M."/>
            <person name="Boedeker C."/>
            <person name="Pinto D."/>
            <person name="Vollmers J."/>
            <person name="Rivas-Marin E."/>
            <person name="Kohn T."/>
            <person name="Peeters S.H."/>
            <person name="Heuer A."/>
            <person name="Rast P."/>
            <person name="Oberbeckmann S."/>
            <person name="Bunk B."/>
            <person name="Jeske O."/>
            <person name="Meyerdierks A."/>
            <person name="Storesund J.E."/>
            <person name="Kallscheuer N."/>
            <person name="Luecker S."/>
            <person name="Lage O.M."/>
            <person name="Pohl T."/>
            <person name="Merkel B.J."/>
            <person name="Hornburger P."/>
            <person name="Mueller R.-W."/>
            <person name="Bruemmer F."/>
            <person name="Labrenz M."/>
            <person name="Spormann A.M."/>
            <person name="Op den Camp H."/>
            <person name="Overmann J."/>
            <person name="Amann R."/>
            <person name="Jetten M.S.M."/>
            <person name="Mascher T."/>
            <person name="Medema M.H."/>
            <person name="Devos D.P."/>
            <person name="Kaster A.-K."/>
            <person name="Ovreas L."/>
            <person name="Rohde M."/>
            <person name="Galperin M.Y."/>
            <person name="Jogler C."/>
        </authorList>
    </citation>
    <scope>NUCLEOTIDE SEQUENCE [LARGE SCALE GENOMIC DNA]</scope>
    <source>
        <strain evidence="2 3">ETA_A8</strain>
    </source>
</reference>
<dbReference type="AlphaFoldDB" id="A0A517Y650"/>
<protein>
    <submittedName>
        <fullName evidence="2">Uncharacterized protein</fullName>
    </submittedName>
</protein>
<feature type="region of interest" description="Disordered" evidence="1">
    <location>
        <begin position="120"/>
        <end position="139"/>
    </location>
</feature>
<sequence length="139" mass="16368">MNPLILTLGIALSSVAISPREDVATERVDLVEVNHFYDDQGRLVFDQLLFYDWSHDDARYQLRAWRMVKNSSQLPQRNWQTGGYTAVWQDGDILRKIDSPATRESWTQYDPELTEREFLPKERRKELRSPSTLVKARTR</sequence>
<dbReference type="Proteomes" id="UP000315017">
    <property type="component" value="Chromosome"/>
</dbReference>
<evidence type="ECO:0000313" key="2">
    <source>
        <dbReference type="EMBL" id="QDU25690.1"/>
    </source>
</evidence>
<dbReference type="RefSeq" id="WP_145085060.1">
    <property type="nucleotide sequence ID" value="NZ_CP036274.1"/>
</dbReference>
<name>A0A517Y650_9BACT</name>
<keyword evidence="3" id="KW-1185">Reference proteome</keyword>
<evidence type="ECO:0000313" key="3">
    <source>
        <dbReference type="Proteomes" id="UP000315017"/>
    </source>
</evidence>
<dbReference type="EMBL" id="CP036274">
    <property type="protein sequence ID" value="QDU25690.1"/>
    <property type="molecule type" value="Genomic_DNA"/>
</dbReference>
<dbReference type="OrthoDB" id="272082at2"/>
<organism evidence="2 3">
    <name type="scientific">Anatilimnocola aggregata</name>
    <dbReference type="NCBI Taxonomy" id="2528021"/>
    <lineage>
        <taxon>Bacteria</taxon>
        <taxon>Pseudomonadati</taxon>
        <taxon>Planctomycetota</taxon>
        <taxon>Planctomycetia</taxon>
        <taxon>Pirellulales</taxon>
        <taxon>Pirellulaceae</taxon>
        <taxon>Anatilimnocola</taxon>
    </lineage>
</organism>
<gene>
    <name evidence="2" type="ORF">ETAA8_07600</name>
</gene>
<dbReference type="KEGG" id="aagg:ETAA8_07600"/>
<accession>A0A517Y650</accession>